<gene>
    <name evidence="8" type="primary">acpS</name>
    <name evidence="10" type="ORF">SAMN05421833_10258</name>
</gene>
<dbReference type="SUPFAM" id="SSF56214">
    <property type="entry name" value="4'-phosphopantetheinyl transferase"/>
    <property type="match status" value="1"/>
</dbReference>
<keyword evidence="4 8" id="KW-0276">Fatty acid metabolism</keyword>
<evidence type="ECO:0000259" key="9">
    <source>
        <dbReference type="Pfam" id="PF01648"/>
    </source>
</evidence>
<dbReference type="GO" id="GO:0006633">
    <property type="term" value="P:fatty acid biosynthetic process"/>
    <property type="evidence" value="ECO:0007669"/>
    <property type="project" value="UniProtKB-UniRule"/>
</dbReference>
<protein>
    <recommendedName>
        <fullName evidence="8">Holo-[acyl-carrier-protein] synthase</fullName>
        <shortName evidence="8">Holo-ACP synthase</shortName>
        <ecNumber evidence="8">2.7.8.7</ecNumber>
    </recommendedName>
    <alternativeName>
        <fullName evidence="8">4'-phosphopantetheinyl transferase AcpS</fullName>
    </alternativeName>
</protein>
<evidence type="ECO:0000256" key="2">
    <source>
        <dbReference type="ARBA" id="ARBA00022679"/>
    </source>
</evidence>
<feature type="domain" description="4'-phosphopantetheinyl transferase" evidence="9">
    <location>
        <begin position="22"/>
        <end position="107"/>
    </location>
</feature>
<feature type="binding site" evidence="8">
    <location>
        <position position="26"/>
    </location>
    <ligand>
        <name>Mg(2+)</name>
        <dbReference type="ChEBI" id="CHEBI:18420"/>
    </ligand>
</feature>
<sequence>MDYFGARRGTTQGPYAGRVIVGIGVDVVEVARLGAALERTPALRNRLFTDAEGALPLESLAVRFAAKEAVAKALGVPPGLRHLDAEIVRGGQGRPELRVTGRAAEVARDLGVRRWHVSLSHDGGMAVAYVVAES</sequence>
<keyword evidence="2 8" id="KW-0808">Transferase</keyword>
<dbReference type="Gene3D" id="3.90.470.20">
    <property type="entry name" value="4'-phosphopantetheinyl transferase domain"/>
    <property type="match status" value="1"/>
</dbReference>
<organism evidence="10 11">
    <name type="scientific">Microbispora rosea</name>
    <dbReference type="NCBI Taxonomy" id="58117"/>
    <lineage>
        <taxon>Bacteria</taxon>
        <taxon>Bacillati</taxon>
        <taxon>Actinomycetota</taxon>
        <taxon>Actinomycetes</taxon>
        <taxon>Streptosporangiales</taxon>
        <taxon>Streptosporangiaceae</taxon>
        <taxon>Microbispora</taxon>
    </lineage>
</organism>
<comment type="function">
    <text evidence="8">Transfers the 4'-phosphopantetheine moiety from coenzyme A to a Ser of acyl-carrier-protein.</text>
</comment>
<comment type="subcellular location">
    <subcellularLocation>
        <location evidence="8">Cytoplasm</location>
    </subcellularLocation>
</comment>
<accession>A0A1N6SNK6</accession>
<evidence type="ECO:0000256" key="1">
    <source>
        <dbReference type="ARBA" id="ARBA00022516"/>
    </source>
</evidence>
<comment type="catalytic activity">
    <reaction evidence="8">
        <text>apo-[ACP] + CoA = holo-[ACP] + adenosine 3',5'-bisphosphate + H(+)</text>
        <dbReference type="Rhea" id="RHEA:12068"/>
        <dbReference type="Rhea" id="RHEA-COMP:9685"/>
        <dbReference type="Rhea" id="RHEA-COMP:9690"/>
        <dbReference type="ChEBI" id="CHEBI:15378"/>
        <dbReference type="ChEBI" id="CHEBI:29999"/>
        <dbReference type="ChEBI" id="CHEBI:57287"/>
        <dbReference type="ChEBI" id="CHEBI:58343"/>
        <dbReference type="ChEBI" id="CHEBI:64479"/>
        <dbReference type="EC" id="2.7.8.7"/>
    </reaction>
</comment>
<evidence type="ECO:0000313" key="11">
    <source>
        <dbReference type="Proteomes" id="UP000186096"/>
    </source>
</evidence>
<evidence type="ECO:0000256" key="7">
    <source>
        <dbReference type="ARBA" id="ARBA00023160"/>
    </source>
</evidence>
<evidence type="ECO:0000256" key="5">
    <source>
        <dbReference type="ARBA" id="ARBA00022842"/>
    </source>
</evidence>
<proteinExistence type="inferred from homology"/>
<keyword evidence="3 8" id="KW-0479">Metal-binding</keyword>
<dbReference type="InterPro" id="IPR008278">
    <property type="entry name" value="4-PPantetheinyl_Trfase_dom"/>
</dbReference>
<evidence type="ECO:0000256" key="4">
    <source>
        <dbReference type="ARBA" id="ARBA00022832"/>
    </source>
</evidence>
<dbReference type="InterPro" id="IPR002582">
    <property type="entry name" value="ACPS"/>
</dbReference>
<dbReference type="HAMAP" id="MF_00101">
    <property type="entry name" value="AcpS"/>
    <property type="match status" value="1"/>
</dbReference>
<dbReference type="EC" id="2.7.8.7" evidence="8"/>
<comment type="cofactor">
    <cofactor evidence="8">
        <name>Mg(2+)</name>
        <dbReference type="ChEBI" id="CHEBI:18420"/>
    </cofactor>
</comment>
<dbReference type="EMBL" id="FTNI01000002">
    <property type="protein sequence ID" value="SIQ42708.1"/>
    <property type="molecule type" value="Genomic_DNA"/>
</dbReference>
<keyword evidence="5 8" id="KW-0460">Magnesium</keyword>
<dbReference type="GO" id="GO:0008897">
    <property type="term" value="F:holo-[acyl-carrier-protein] synthase activity"/>
    <property type="evidence" value="ECO:0007669"/>
    <property type="project" value="UniProtKB-UniRule"/>
</dbReference>
<dbReference type="GO" id="GO:0000287">
    <property type="term" value="F:magnesium ion binding"/>
    <property type="evidence" value="ECO:0007669"/>
    <property type="project" value="UniProtKB-UniRule"/>
</dbReference>
<dbReference type="AlphaFoldDB" id="A0A1N6SNK6"/>
<dbReference type="GO" id="GO:0005737">
    <property type="term" value="C:cytoplasm"/>
    <property type="evidence" value="ECO:0007669"/>
    <property type="project" value="UniProtKB-SubCell"/>
</dbReference>
<dbReference type="NCBIfam" id="TIGR00516">
    <property type="entry name" value="acpS"/>
    <property type="match status" value="1"/>
</dbReference>
<keyword evidence="7 8" id="KW-0275">Fatty acid biosynthesis</keyword>
<evidence type="ECO:0000256" key="6">
    <source>
        <dbReference type="ARBA" id="ARBA00023098"/>
    </source>
</evidence>
<keyword evidence="8" id="KW-0963">Cytoplasm</keyword>
<dbReference type="InterPro" id="IPR037143">
    <property type="entry name" value="4-PPantetheinyl_Trfase_dom_sf"/>
</dbReference>
<evidence type="ECO:0000313" key="10">
    <source>
        <dbReference type="EMBL" id="SIQ42708.1"/>
    </source>
</evidence>
<name>A0A1N6SNK6_9ACTN</name>
<keyword evidence="6 8" id="KW-0443">Lipid metabolism</keyword>
<dbReference type="Pfam" id="PF01648">
    <property type="entry name" value="ACPS"/>
    <property type="match status" value="1"/>
</dbReference>
<comment type="similarity">
    <text evidence="8">Belongs to the P-Pant transferase superfamily. AcpS family.</text>
</comment>
<dbReference type="NCBIfam" id="NF000832">
    <property type="entry name" value="PRK00070.3-2"/>
    <property type="match status" value="1"/>
</dbReference>
<keyword evidence="11" id="KW-1185">Reference proteome</keyword>
<evidence type="ECO:0000256" key="8">
    <source>
        <dbReference type="HAMAP-Rule" id="MF_00101"/>
    </source>
</evidence>
<dbReference type="STRING" id="58117.SAMN05421833_10258"/>
<reference evidence="11" key="1">
    <citation type="submission" date="2017-01" db="EMBL/GenBank/DDBJ databases">
        <authorList>
            <person name="Varghese N."/>
            <person name="Submissions S."/>
        </authorList>
    </citation>
    <scope>NUCLEOTIDE SEQUENCE [LARGE SCALE GENOMIC DNA]</scope>
    <source>
        <strain evidence="11">ATCC 12950</strain>
    </source>
</reference>
<dbReference type="InterPro" id="IPR004568">
    <property type="entry name" value="Ppantetheine-prot_Trfase_dom"/>
</dbReference>
<evidence type="ECO:0000256" key="3">
    <source>
        <dbReference type="ARBA" id="ARBA00022723"/>
    </source>
</evidence>
<dbReference type="NCBIfam" id="TIGR00556">
    <property type="entry name" value="pantethn_trn"/>
    <property type="match status" value="1"/>
</dbReference>
<dbReference type="Proteomes" id="UP000186096">
    <property type="component" value="Unassembled WGS sequence"/>
</dbReference>
<feature type="binding site" evidence="8">
    <location>
        <position position="68"/>
    </location>
    <ligand>
        <name>Mg(2+)</name>
        <dbReference type="ChEBI" id="CHEBI:18420"/>
    </ligand>
</feature>
<keyword evidence="1 8" id="KW-0444">Lipid biosynthesis</keyword>